<protein>
    <submittedName>
        <fullName evidence="2">Uncharacterized protein</fullName>
    </submittedName>
</protein>
<name>A0ABR3GKW8_9PEZI</name>
<reference evidence="2 3" key="1">
    <citation type="submission" date="2024-02" db="EMBL/GenBank/DDBJ databases">
        <title>Discinaceae phylogenomics.</title>
        <authorList>
            <person name="Dirks A.C."/>
            <person name="James T.Y."/>
        </authorList>
    </citation>
    <scope>NUCLEOTIDE SEQUENCE [LARGE SCALE GENOMIC DNA]</scope>
    <source>
        <strain evidence="2 3">ACD0624</strain>
    </source>
</reference>
<evidence type="ECO:0000313" key="2">
    <source>
        <dbReference type="EMBL" id="KAL0636417.1"/>
    </source>
</evidence>
<organism evidence="2 3">
    <name type="scientific">Discina gigas</name>
    <dbReference type="NCBI Taxonomy" id="1032678"/>
    <lineage>
        <taxon>Eukaryota</taxon>
        <taxon>Fungi</taxon>
        <taxon>Dikarya</taxon>
        <taxon>Ascomycota</taxon>
        <taxon>Pezizomycotina</taxon>
        <taxon>Pezizomycetes</taxon>
        <taxon>Pezizales</taxon>
        <taxon>Discinaceae</taxon>
        <taxon>Discina</taxon>
    </lineage>
</organism>
<gene>
    <name evidence="2" type="ORF">Q9L58_004566</name>
</gene>
<dbReference type="Proteomes" id="UP001447188">
    <property type="component" value="Unassembled WGS sequence"/>
</dbReference>
<accession>A0ABR3GKW8</accession>
<evidence type="ECO:0000256" key="1">
    <source>
        <dbReference type="SAM" id="MobiDB-lite"/>
    </source>
</evidence>
<keyword evidence="3" id="KW-1185">Reference proteome</keyword>
<evidence type="ECO:0000313" key="3">
    <source>
        <dbReference type="Proteomes" id="UP001447188"/>
    </source>
</evidence>
<proteinExistence type="predicted"/>
<feature type="region of interest" description="Disordered" evidence="1">
    <location>
        <begin position="71"/>
        <end position="90"/>
    </location>
</feature>
<sequence length="186" mass="20722">MVYVPGSPPPIKIIKAVETTEVRKIPLGPSIKRSFIRRTFHPLDKRSSVIGDGDTVVRLVGSAQDPFPELRETGRSAVSEAIPGHRSGSGSEWGRPISHYLSIEEHVIDRPEVKTTYVDTHCHLSTALRILKSRLGDESIPNGAIDIYVKTIFPKEVVACIDISTDPLSDYHEKAIALDWPEHFKY</sequence>
<comment type="caution">
    <text evidence="2">The sequence shown here is derived from an EMBL/GenBank/DDBJ whole genome shotgun (WGS) entry which is preliminary data.</text>
</comment>
<dbReference type="EMBL" id="JBBBZM010000050">
    <property type="protein sequence ID" value="KAL0636417.1"/>
    <property type="molecule type" value="Genomic_DNA"/>
</dbReference>